<evidence type="ECO:0000313" key="2">
    <source>
        <dbReference type="Proteomes" id="UP001055811"/>
    </source>
</evidence>
<evidence type="ECO:0000313" key="1">
    <source>
        <dbReference type="EMBL" id="KAI3710629.1"/>
    </source>
</evidence>
<protein>
    <submittedName>
        <fullName evidence="1">Uncharacterized protein</fullName>
    </submittedName>
</protein>
<accession>A0ACB9AKQ9</accession>
<name>A0ACB9AKQ9_CICIN</name>
<gene>
    <name evidence="1" type="ORF">L2E82_40417</name>
</gene>
<dbReference type="EMBL" id="CM042015">
    <property type="protein sequence ID" value="KAI3710629.1"/>
    <property type="molecule type" value="Genomic_DNA"/>
</dbReference>
<dbReference type="Proteomes" id="UP001055811">
    <property type="component" value="Linkage Group LG07"/>
</dbReference>
<proteinExistence type="predicted"/>
<reference evidence="2" key="1">
    <citation type="journal article" date="2022" name="Mol. Ecol. Resour.">
        <title>The genomes of chicory, endive, great burdock and yacon provide insights into Asteraceae palaeo-polyploidization history and plant inulin production.</title>
        <authorList>
            <person name="Fan W."/>
            <person name="Wang S."/>
            <person name="Wang H."/>
            <person name="Wang A."/>
            <person name="Jiang F."/>
            <person name="Liu H."/>
            <person name="Zhao H."/>
            <person name="Xu D."/>
            <person name="Zhang Y."/>
        </authorList>
    </citation>
    <scope>NUCLEOTIDE SEQUENCE [LARGE SCALE GENOMIC DNA]</scope>
    <source>
        <strain evidence="2">cv. Punajuju</strain>
    </source>
</reference>
<organism evidence="1 2">
    <name type="scientific">Cichorium intybus</name>
    <name type="common">Chicory</name>
    <dbReference type="NCBI Taxonomy" id="13427"/>
    <lineage>
        <taxon>Eukaryota</taxon>
        <taxon>Viridiplantae</taxon>
        <taxon>Streptophyta</taxon>
        <taxon>Embryophyta</taxon>
        <taxon>Tracheophyta</taxon>
        <taxon>Spermatophyta</taxon>
        <taxon>Magnoliopsida</taxon>
        <taxon>eudicotyledons</taxon>
        <taxon>Gunneridae</taxon>
        <taxon>Pentapetalae</taxon>
        <taxon>asterids</taxon>
        <taxon>campanulids</taxon>
        <taxon>Asterales</taxon>
        <taxon>Asteraceae</taxon>
        <taxon>Cichorioideae</taxon>
        <taxon>Cichorieae</taxon>
        <taxon>Cichoriinae</taxon>
        <taxon>Cichorium</taxon>
    </lineage>
</organism>
<comment type="caution">
    <text evidence="1">The sequence shown here is derived from an EMBL/GenBank/DDBJ whole genome shotgun (WGS) entry which is preliminary data.</text>
</comment>
<keyword evidence="2" id="KW-1185">Reference proteome</keyword>
<sequence length="76" mass="8698">MLHLMPTFLRLQQGGLYKKKETCLLKLETSCSTTLQASLSSWMVYSIVFCLAGKVYSNMNEKMNHGIEYDEDVDLT</sequence>
<reference evidence="1 2" key="2">
    <citation type="journal article" date="2022" name="Mol. Ecol. Resour.">
        <title>The genomes of chicory, endive, great burdock and yacon provide insights into Asteraceae paleo-polyploidization history and plant inulin production.</title>
        <authorList>
            <person name="Fan W."/>
            <person name="Wang S."/>
            <person name="Wang H."/>
            <person name="Wang A."/>
            <person name="Jiang F."/>
            <person name="Liu H."/>
            <person name="Zhao H."/>
            <person name="Xu D."/>
            <person name="Zhang Y."/>
        </authorList>
    </citation>
    <scope>NUCLEOTIDE SEQUENCE [LARGE SCALE GENOMIC DNA]</scope>
    <source>
        <strain evidence="2">cv. Punajuju</strain>
        <tissue evidence="1">Leaves</tissue>
    </source>
</reference>